<dbReference type="SUPFAM" id="SSF75304">
    <property type="entry name" value="Amidase signature (AS) enzymes"/>
    <property type="match status" value="1"/>
</dbReference>
<evidence type="ECO:0000256" key="1">
    <source>
        <dbReference type="SAM" id="MobiDB-lite"/>
    </source>
</evidence>
<evidence type="ECO:0000313" key="4">
    <source>
        <dbReference type="Proteomes" id="UP000315783"/>
    </source>
</evidence>
<proteinExistence type="predicted"/>
<dbReference type="InterPro" id="IPR023631">
    <property type="entry name" value="Amidase_dom"/>
</dbReference>
<reference evidence="3 4" key="1">
    <citation type="journal article" date="2019" name="Appl. Microbiol. Biotechnol.">
        <title>Genome sequence of Isaria javanica and comparative genome analysis insights into family S53 peptidase evolution in fungal entomopathogens.</title>
        <authorList>
            <person name="Lin R."/>
            <person name="Zhang X."/>
            <person name="Xin B."/>
            <person name="Zou M."/>
            <person name="Gao Y."/>
            <person name="Qin F."/>
            <person name="Hu Q."/>
            <person name="Xie B."/>
            <person name="Cheng X."/>
        </authorList>
    </citation>
    <scope>NUCLEOTIDE SEQUENCE [LARGE SCALE GENOMIC DNA]</scope>
    <source>
        <strain evidence="3 4">IJ1G</strain>
    </source>
</reference>
<accession>A0A545V6L8</accession>
<evidence type="ECO:0000313" key="3">
    <source>
        <dbReference type="EMBL" id="TQV97343.1"/>
    </source>
</evidence>
<dbReference type="PANTHER" id="PTHR42678:SF34">
    <property type="entry name" value="OS04G0183300 PROTEIN"/>
    <property type="match status" value="1"/>
</dbReference>
<dbReference type="Gene3D" id="3.90.1300.10">
    <property type="entry name" value="Amidase signature (AS) domain"/>
    <property type="match status" value="1"/>
</dbReference>
<comment type="caution">
    <text evidence="3">The sequence shown here is derived from an EMBL/GenBank/DDBJ whole genome shotgun (WGS) entry which is preliminary data.</text>
</comment>
<feature type="domain" description="Amidase" evidence="2">
    <location>
        <begin position="34"/>
        <end position="440"/>
    </location>
</feature>
<dbReference type="PANTHER" id="PTHR42678">
    <property type="entry name" value="AMIDASE"/>
    <property type="match status" value="1"/>
</dbReference>
<dbReference type="Pfam" id="PF01425">
    <property type="entry name" value="Amidase"/>
    <property type="match status" value="1"/>
</dbReference>
<organism evidence="3 4">
    <name type="scientific">Cordyceps javanica</name>
    <dbReference type="NCBI Taxonomy" id="43265"/>
    <lineage>
        <taxon>Eukaryota</taxon>
        <taxon>Fungi</taxon>
        <taxon>Dikarya</taxon>
        <taxon>Ascomycota</taxon>
        <taxon>Pezizomycotina</taxon>
        <taxon>Sordariomycetes</taxon>
        <taxon>Hypocreomycetidae</taxon>
        <taxon>Hypocreales</taxon>
        <taxon>Cordycipitaceae</taxon>
        <taxon>Cordyceps</taxon>
    </lineage>
</organism>
<feature type="region of interest" description="Disordered" evidence="1">
    <location>
        <begin position="510"/>
        <end position="532"/>
    </location>
</feature>
<dbReference type="STRING" id="43265.A0A545V6L8"/>
<dbReference type="OrthoDB" id="5078048at2759"/>
<sequence length="532" mass="57270">MEDPAKTTQVDLDGFDLSAIIAGLDHGVFTSQYLVETYLARIAQLDDQVRAMACINPDAKMIAAERDQQRKNGEIMGILHGVPLVLKDVFVTDDKMDTTGGSYALVGAKFAEESSVVSRIRAAGGIILGKTNLSQWGMSRSPKCPSGWTALFGQALGGFHVSQDPQGSSSGSAIAASLNFASAAIGAETCGSILYPAARNGVVGLKPTVGLTSRAGVIPLNPEQDSVGPLTRQVKDSAIILQVIAGKDERDKATTDIPFDDVPDYVAACTETGLQGIRIVVPQSVYKVADSDPEVAKVFREAIETIRSLGATVIDDVDFEIWKPGSGLREDLAADIMLREAFEDFFGRLVENPQKIANISDLIDFIKERPEEQYEKFGADWFENARDAPGSPEPEDYLKTKAKMEHLGEDVVRLLDKHNCDVLLATSSTDLPLDLGRLPGISVPLGFYSAERPVVRNSKGLVTKGPNIPFAVTFAGRRFSEETLISCAYAFEQATKVAQRNEEKLRVRPTLLDSDGGSPCGKQAVTRASGSL</sequence>
<dbReference type="InterPro" id="IPR036928">
    <property type="entry name" value="AS_sf"/>
</dbReference>
<name>A0A545V6L8_9HYPO</name>
<protein>
    <submittedName>
        <fullName evidence="3">Amidase</fullName>
    </submittedName>
</protein>
<dbReference type="AlphaFoldDB" id="A0A545V6L8"/>
<dbReference type="Proteomes" id="UP000315783">
    <property type="component" value="Unassembled WGS sequence"/>
</dbReference>
<gene>
    <name evidence="3" type="ORF">IF1G_04583</name>
</gene>
<keyword evidence="4" id="KW-1185">Reference proteome</keyword>
<evidence type="ECO:0000259" key="2">
    <source>
        <dbReference type="Pfam" id="PF01425"/>
    </source>
</evidence>
<dbReference type="EMBL" id="SPUK01000005">
    <property type="protein sequence ID" value="TQV97343.1"/>
    <property type="molecule type" value="Genomic_DNA"/>
</dbReference>